<keyword evidence="2" id="KW-1185">Reference proteome</keyword>
<dbReference type="RefSeq" id="WP_321560992.1">
    <property type="nucleotide sequence ID" value="NZ_CP139558.1"/>
</dbReference>
<dbReference type="Proteomes" id="UP001324380">
    <property type="component" value="Chromosome"/>
</dbReference>
<evidence type="ECO:0000313" key="1">
    <source>
        <dbReference type="EMBL" id="WPU91826.1"/>
    </source>
</evidence>
<name>A0ABZ0TF75_9SPHI</name>
<evidence type="ECO:0000313" key="2">
    <source>
        <dbReference type="Proteomes" id="UP001324380"/>
    </source>
</evidence>
<organism evidence="1 2">
    <name type="scientific">Mucilaginibacter sabulilitoris</name>
    <dbReference type="NCBI Taxonomy" id="1173583"/>
    <lineage>
        <taxon>Bacteria</taxon>
        <taxon>Pseudomonadati</taxon>
        <taxon>Bacteroidota</taxon>
        <taxon>Sphingobacteriia</taxon>
        <taxon>Sphingobacteriales</taxon>
        <taxon>Sphingobacteriaceae</taxon>
        <taxon>Mucilaginibacter</taxon>
    </lineage>
</organism>
<proteinExistence type="predicted"/>
<evidence type="ECO:0008006" key="3">
    <source>
        <dbReference type="Google" id="ProtNLM"/>
    </source>
</evidence>
<accession>A0ABZ0TF75</accession>
<dbReference type="EMBL" id="CP139558">
    <property type="protein sequence ID" value="WPU91826.1"/>
    <property type="molecule type" value="Genomic_DNA"/>
</dbReference>
<protein>
    <recommendedName>
        <fullName evidence="3">TROVE domain-containing protein</fullName>
    </recommendedName>
</protein>
<reference evidence="1 2" key="1">
    <citation type="submission" date="2023-11" db="EMBL/GenBank/DDBJ databases">
        <title>Analysis of the Genomes of Mucilaginibacter gossypii cycad 4 and M. sabulilitoris SNA2: microbes with the potential for plant growth promotion.</title>
        <authorList>
            <person name="Hirsch A.M."/>
            <person name="Humm E."/>
            <person name="Rubbi M."/>
            <person name="Del Vecchio G."/>
            <person name="Ha S.M."/>
            <person name="Pellegrini M."/>
            <person name="Gunsalus R.P."/>
        </authorList>
    </citation>
    <scope>NUCLEOTIDE SEQUENCE [LARGE SCALE GENOMIC DNA]</scope>
    <source>
        <strain evidence="1 2">SNA2</strain>
    </source>
</reference>
<gene>
    <name evidence="1" type="ORF">SNE25_21140</name>
</gene>
<sequence length="140" mass="15836">MKYSTLAKVIAKNDPEAYRNAVKVCEPMLNNPSKFLPEIHKAIKDIYPDIDRTDESILFMAVAYKAYAPATLLGQGVDRAPNGIRKVMCQIMGWNNETVCNFYQDAARAYSKGKSYQEKISAVLLGFEKFSIKSQQIELF</sequence>